<evidence type="ECO:0000313" key="2">
    <source>
        <dbReference type="EMBL" id="MBK1894706.1"/>
    </source>
</evidence>
<feature type="domain" description="DUF6438" evidence="1">
    <location>
        <begin position="178"/>
        <end position="288"/>
    </location>
</feature>
<organism evidence="2 3">
    <name type="scientific">Chryseobacterium paridis</name>
    <dbReference type="NCBI Taxonomy" id="2800328"/>
    <lineage>
        <taxon>Bacteria</taxon>
        <taxon>Pseudomonadati</taxon>
        <taxon>Bacteroidota</taxon>
        <taxon>Flavobacteriia</taxon>
        <taxon>Flavobacteriales</taxon>
        <taxon>Weeksellaceae</taxon>
        <taxon>Chryseobacterium group</taxon>
        <taxon>Chryseobacterium</taxon>
    </lineage>
</organism>
<dbReference type="EMBL" id="JAENHK010000001">
    <property type="protein sequence ID" value="MBK1894706.1"/>
    <property type="molecule type" value="Genomic_DNA"/>
</dbReference>
<dbReference type="Pfam" id="PF20033">
    <property type="entry name" value="DUF6438"/>
    <property type="match status" value="1"/>
</dbReference>
<evidence type="ECO:0000313" key="3">
    <source>
        <dbReference type="Proteomes" id="UP000628669"/>
    </source>
</evidence>
<keyword evidence="3" id="KW-1185">Reference proteome</keyword>
<gene>
    <name evidence="2" type="ORF">JHL15_02910</name>
</gene>
<dbReference type="RefSeq" id="WP_200242597.1">
    <property type="nucleotide sequence ID" value="NZ_JAENHK010000001.1"/>
</dbReference>
<accession>A0ABS1FQR2</accession>
<protein>
    <recommendedName>
        <fullName evidence="1">DUF6438 domain-containing protein</fullName>
    </recommendedName>
</protein>
<dbReference type="InterPro" id="IPR045497">
    <property type="entry name" value="DUF6438"/>
</dbReference>
<sequence length="300" mass="35053">MKKILLITLIICLSFFHGQNKKIFNKIDSLTSTKDIQDFIRNDKNKINYYLKVEDKINYDWYCNVIADSLKLKQTWGKADFDNNGLTDLLVSGTTSEGPETIYILDKGNHFESKNISKGELYEQCSFSSVKDNKIEYQSIKILSRQGYLSNLIKENLVYKNGEFIEENSSPKRHNILEIKFETSGSYRNYYTFKMEIVSNKDAFWTTKDDGYIVSGVYTSKLSEKDFKEIIDLVNYLDFENLNDEYNVAYTDSQTGYLTITYDNLKVKRIQDYGLMGTRGLKKLYDIFSQMKANQQWTKL</sequence>
<proteinExistence type="predicted"/>
<dbReference type="Proteomes" id="UP000628669">
    <property type="component" value="Unassembled WGS sequence"/>
</dbReference>
<evidence type="ECO:0000259" key="1">
    <source>
        <dbReference type="Pfam" id="PF20033"/>
    </source>
</evidence>
<comment type="caution">
    <text evidence="2">The sequence shown here is derived from an EMBL/GenBank/DDBJ whole genome shotgun (WGS) entry which is preliminary data.</text>
</comment>
<name>A0ABS1FQR2_9FLAO</name>
<reference evidence="3" key="1">
    <citation type="submission" date="2021-01" db="EMBL/GenBank/DDBJ databases">
        <title>Genome public.</title>
        <authorList>
            <person name="Liu C."/>
            <person name="Sun Q."/>
        </authorList>
    </citation>
    <scope>NUCLEOTIDE SEQUENCE [LARGE SCALE GENOMIC DNA]</scope>
    <source>
        <strain evidence="3">YIM B02567</strain>
    </source>
</reference>